<dbReference type="STRING" id="797277.SAMN05216198_0387"/>
<keyword evidence="3" id="KW-1185">Reference proteome</keyword>
<organism evidence="2 3">
    <name type="scientific">Halopseudomonas litoralis</name>
    <dbReference type="NCBI Taxonomy" id="797277"/>
    <lineage>
        <taxon>Bacteria</taxon>
        <taxon>Pseudomonadati</taxon>
        <taxon>Pseudomonadota</taxon>
        <taxon>Gammaproteobacteria</taxon>
        <taxon>Pseudomonadales</taxon>
        <taxon>Pseudomonadaceae</taxon>
        <taxon>Halopseudomonas</taxon>
    </lineage>
</organism>
<dbReference type="InterPro" id="IPR023879">
    <property type="entry name" value="QH-AmDH_bsu"/>
</dbReference>
<feature type="signal peptide" evidence="1">
    <location>
        <begin position="1"/>
        <end position="31"/>
    </location>
</feature>
<proteinExistence type="predicted"/>
<dbReference type="InterPro" id="IPR051200">
    <property type="entry name" value="Host-pathogen_enzymatic-act"/>
</dbReference>
<accession>A0A1H1LU46</accession>
<dbReference type="InterPro" id="IPR015943">
    <property type="entry name" value="WD40/YVTN_repeat-like_dom_sf"/>
</dbReference>
<dbReference type="PANTHER" id="PTHR47197:SF3">
    <property type="entry name" value="DIHYDRO-HEME D1 DEHYDROGENASE"/>
    <property type="match status" value="1"/>
</dbReference>
<gene>
    <name evidence="2" type="ORF">SAMN05216198_0387</name>
</gene>
<protein>
    <submittedName>
        <fullName evidence="2">Quinohemoprotein amine dehydrogenase, beta subunit</fullName>
    </submittedName>
</protein>
<evidence type="ECO:0000313" key="3">
    <source>
        <dbReference type="Proteomes" id="UP000243426"/>
    </source>
</evidence>
<feature type="chain" id="PRO_5009253763" evidence="1">
    <location>
        <begin position="32"/>
        <end position="371"/>
    </location>
</feature>
<dbReference type="InterPro" id="IPR011044">
    <property type="entry name" value="Quino_amine_DH_bsu"/>
</dbReference>
<evidence type="ECO:0000313" key="2">
    <source>
        <dbReference type="EMBL" id="SDR77880.1"/>
    </source>
</evidence>
<dbReference type="EMBL" id="LT629748">
    <property type="protein sequence ID" value="SDR77880.1"/>
    <property type="molecule type" value="Genomic_DNA"/>
</dbReference>
<dbReference type="Gene3D" id="2.130.10.10">
    <property type="entry name" value="YVTN repeat-like/Quinoprotein amine dehydrogenase"/>
    <property type="match status" value="1"/>
</dbReference>
<reference evidence="3" key="1">
    <citation type="submission" date="2016-10" db="EMBL/GenBank/DDBJ databases">
        <authorList>
            <person name="Varghese N."/>
            <person name="Submissions S."/>
        </authorList>
    </citation>
    <scope>NUCLEOTIDE SEQUENCE [LARGE SCALE GENOMIC DNA]</scope>
    <source>
        <strain evidence="3">2SM5</strain>
    </source>
</reference>
<evidence type="ECO:0000256" key="1">
    <source>
        <dbReference type="SAM" id="SignalP"/>
    </source>
</evidence>
<dbReference type="PANTHER" id="PTHR47197">
    <property type="entry name" value="PROTEIN NIRF"/>
    <property type="match status" value="1"/>
</dbReference>
<dbReference type="RefSeq" id="WP_090271790.1">
    <property type="nucleotide sequence ID" value="NZ_LT629748.1"/>
</dbReference>
<dbReference type="AlphaFoldDB" id="A0A1H1LU46"/>
<dbReference type="Proteomes" id="UP000243426">
    <property type="component" value="Chromosome I"/>
</dbReference>
<dbReference type="NCBIfam" id="TIGR03907">
    <property type="entry name" value="QH_beta"/>
    <property type="match status" value="1"/>
</dbReference>
<keyword evidence="1" id="KW-0732">Signal</keyword>
<dbReference type="OrthoDB" id="5345984at2"/>
<sequence>MNNKKYSRLYSGLLLGGAGLGLSFLTQMAVADTKDYLVTAARPDKVIVVDVEAREVYKTHTIPNTAQGTSVAGLTVSKDGKVAYMIHNRWETVSGIDLESGEEVFRAELSSPGIRGKAHFAIDVSPDGKELAVHVNPTRLKLAEYEVLDTYIAIYDTSDGVGAVPVRKLDAPRRTTTLAYSPDYERLYAFSWDMLVLDPQTGEQIGMHPWKGWTREGFGEPDTLSVSPQFEQANEFATPYFINYTDENGETSIKAGVWSLDLAKDTVRFSEFEAPLVMPFSTVINPVRRNEAYTAYTQLTKTDIDTGEMLKRIDLDRTFYTVQVSSDGKELYIGGTVNEIAIYDSETLESKGKIVISEGDQVLSSLRMVQR</sequence>
<name>A0A1H1LU46_9GAMM</name>
<dbReference type="SUPFAM" id="SSF50969">
    <property type="entry name" value="YVTN repeat-like/Quinoprotein amine dehydrogenase"/>
    <property type="match status" value="1"/>
</dbReference>